<dbReference type="InterPro" id="IPR013112">
    <property type="entry name" value="FAD-bd_8"/>
</dbReference>
<dbReference type="InterPro" id="IPR050369">
    <property type="entry name" value="RBOH/FRE"/>
</dbReference>
<dbReference type="Pfam" id="PF01794">
    <property type="entry name" value="Ferric_reduct"/>
    <property type="match status" value="1"/>
</dbReference>
<dbReference type="GO" id="GO:0043020">
    <property type="term" value="C:NADPH oxidase complex"/>
    <property type="evidence" value="ECO:0007669"/>
    <property type="project" value="TreeGrafter"/>
</dbReference>
<evidence type="ECO:0000256" key="8">
    <source>
        <dbReference type="ARBA" id="ARBA00023004"/>
    </source>
</evidence>
<dbReference type="PROSITE" id="PS51384">
    <property type="entry name" value="FAD_FR"/>
    <property type="match status" value="1"/>
</dbReference>
<evidence type="ECO:0000256" key="2">
    <source>
        <dbReference type="ARBA" id="ARBA00022475"/>
    </source>
</evidence>
<gene>
    <name evidence="14" type="primary">NOX3</name>
</gene>
<evidence type="ECO:0000256" key="11">
    <source>
        <dbReference type="ARBA" id="ARBA00049908"/>
    </source>
</evidence>
<dbReference type="FunFam" id="2.40.30.10:FF:000030">
    <property type="entry name" value="cytochrome b-245 heavy chain"/>
    <property type="match status" value="1"/>
</dbReference>
<reference evidence="14" key="2">
    <citation type="submission" date="2025-09" db="UniProtKB">
        <authorList>
            <consortium name="Ensembl"/>
        </authorList>
    </citation>
    <scope>IDENTIFICATION</scope>
</reference>
<sequence length="509" mass="59015">MNFYLFTNTFFWYESEDAYLYTRVMLGVSKLLLKYLLDLLLIITHHNLYFLKPIFIAIHIIAHLVNIEQFHLSHSKQAGDLRKKLSGIGGNPNESYLNPIRSYDTVAEILRSIAGVTGLLITVSLILIMTSSTETIRRSFYEVFWYTHHLFIVFFAGLVIHGMGHLIRGQTNQSLLVHNVSYCKDHYWEWERSAQCPLPQFSGNSPSAWKWVLGPVILHIYERMIRLWRFRQEVVITKVVSHSSGVLELQLKKRGFKMEPGQYIFLQCPAISQLEWHPFTLTSAPEDDFFSVHIRSVGNWTEAIFRAFGAHEETYKEPWKLPRLAVDGPLGAAVTDVFQYPISVCIAAGIGVTPFASILKSIWYKNSNLNTPLKVEKVYFYWICRDPSAFEWFADLLCLLEAQMAKKGKAYFLSYHIFLTDWDESQATHIALHYEKKVDVITGLRQKTFYGRPNWDTEFKQIAENHPGNRIGVFFCGSKTLSQNLQKMCNRYSSTDPRGIQFYYNKESF</sequence>
<dbReference type="InterPro" id="IPR017927">
    <property type="entry name" value="FAD-bd_FR_type"/>
</dbReference>
<comment type="catalytic activity">
    <reaction evidence="11">
        <text>NADPH + 2 O2 = 2 superoxide + NADP(+) + H(+)</text>
        <dbReference type="Rhea" id="RHEA:63180"/>
        <dbReference type="ChEBI" id="CHEBI:15378"/>
        <dbReference type="ChEBI" id="CHEBI:15379"/>
        <dbReference type="ChEBI" id="CHEBI:18421"/>
        <dbReference type="ChEBI" id="CHEBI:57783"/>
        <dbReference type="ChEBI" id="CHEBI:58349"/>
    </reaction>
</comment>
<dbReference type="SFLD" id="SFLDG01168">
    <property type="entry name" value="Ferric_reductase_subgroup_(FRE"/>
    <property type="match status" value="1"/>
</dbReference>
<keyword evidence="2" id="KW-1003">Cell membrane</keyword>
<keyword evidence="4 12" id="KW-0812">Transmembrane</keyword>
<proteinExistence type="predicted"/>
<dbReference type="Gene3D" id="2.40.30.10">
    <property type="entry name" value="Translation factors"/>
    <property type="match status" value="1"/>
</dbReference>
<evidence type="ECO:0000256" key="12">
    <source>
        <dbReference type="SAM" id="Phobius"/>
    </source>
</evidence>
<dbReference type="GeneTree" id="ENSGT00940000160501"/>
<evidence type="ECO:0000256" key="3">
    <source>
        <dbReference type="ARBA" id="ARBA00022617"/>
    </source>
</evidence>
<dbReference type="GO" id="GO:0046872">
    <property type="term" value="F:metal ion binding"/>
    <property type="evidence" value="ECO:0007669"/>
    <property type="project" value="UniProtKB-KW"/>
</dbReference>
<evidence type="ECO:0000256" key="6">
    <source>
        <dbReference type="ARBA" id="ARBA00022989"/>
    </source>
</evidence>
<accession>A0A8C6V7N9</accession>
<dbReference type="GO" id="GO:0016175">
    <property type="term" value="F:superoxide-generating NAD(P)H oxidase activity"/>
    <property type="evidence" value="ECO:0007669"/>
    <property type="project" value="TreeGrafter"/>
</dbReference>
<evidence type="ECO:0000313" key="15">
    <source>
        <dbReference type="Proteomes" id="UP000694559"/>
    </source>
</evidence>
<dbReference type="SUPFAM" id="SSF52343">
    <property type="entry name" value="Ferredoxin reductase-like, C-terminal NADP-linked domain"/>
    <property type="match status" value="1"/>
</dbReference>
<feature type="transmembrane region" description="Helical" evidence="12">
    <location>
        <begin position="143"/>
        <end position="164"/>
    </location>
</feature>
<dbReference type="Gene3D" id="3.40.50.80">
    <property type="entry name" value="Nucleotide-binding domain of ferredoxin-NADP reductase (FNR) module"/>
    <property type="match status" value="1"/>
</dbReference>
<dbReference type="InterPro" id="IPR013121">
    <property type="entry name" value="Fe_red_NAD-bd_6"/>
</dbReference>
<reference evidence="14" key="1">
    <citation type="submission" date="2025-08" db="UniProtKB">
        <authorList>
            <consortium name="Ensembl"/>
        </authorList>
    </citation>
    <scope>IDENTIFICATION</scope>
</reference>
<evidence type="ECO:0000256" key="10">
    <source>
        <dbReference type="ARBA" id="ARBA00023180"/>
    </source>
</evidence>
<dbReference type="InterPro" id="IPR039261">
    <property type="entry name" value="FNR_nucleotide-bd"/>
</dbReference>
<keyword evidence="3" id="KW-0349">Heme</keyword>
<evidence type="ECO:0000256" key="1">
    <source>
        <dbReference type="ARBA" id="ARBA00004651"/>
    </source>
</evidence>
<evidence type="ECO:0000256" key="9">
    <source>
        <dbReference type="ARBA" id="ARBA00023136"/>
    </source>
</evidence>
<dbReference type="Pfam" id="PF08022">
    <property type="entry name" value="FAD_binding_8"/>
    <property type="match status" value="1"/>
</dbReference>
<keyword evidence="15" id="KW-1185">Reference proteome</keyword>
<dbReference type="AlphaFoldDB" id="A0A8C6V7N9"/>
<protein>
    <submittedName>
        <fullName evidence="14">NADPH oxidase 3</fullName>
    </submittedName>
</protein>
<keyword evidence="10" id="KW-0325">Glycoprotein</keyword>
<dbReference type="GO" id="GO:0042554">
    <property type="term" value="P:superoxide anion generation"/>
    <property type="evidence" value="ECO:0007669"/>
    <property type="project" value="TreeGrafter"/>
</dbReference>
<evidence type="ECO:0000259" key="13">
    <source>
        <dbReference type="PROSITE" id="PS51384"/>
    </source>
</evidence>
<keyword evidence="9 12" id="KW-0472">Membrane</keyword>
<feature type="domain" description="FAD-binding FR-type" evidence="13">
    <location>
        <begin position="229"/>
        <end position="336"/>
    </location>
</feature>
<keyword evidence="8" id="KW-0408">Iron</keyword>
<evidence type="ECO:0000256" key="5">
    <source>
        <dbReference type="ARBA" id="ARBA00022723"/>
    </source>
</evidence>
<dbReference type="PANTHER" id="PTHR11972:SF12">
    <property type="entry name" value="NADPH OXIDASE 3"/>
    <property type="match status" value="1"/>
</dbReference>
<dbReference type="Proteomes" id="UP000694559">
    <property type="component" value="Unplaced"/>
</dbReference>
<dbReference type="SFLD" id="SFLDS00052">
    <property type="entry name" value="Ferric_Reductase_Domain"/>
    <property type="match status" value="1"/>
</dbReference>
<evidence type="ECO:0000256" key="7">
    <source>
        <dbReference type="ARBA" id="ARBA00023002"/>
    </source>
</evidence>
<dbReference type="InterPro" id="IPR000778">
    <property type="entry name" value="Cyt_b245_heavy_chain"/>
</dbReference>
<dbReference type="InterPro" id="IPR013130">
    <property type="entry name" value="Fe3_Rdtase_TM_dom"/>
</dbReference>
<dbReference type="FunFam" id="3.40.50.80:FF:000004">
    <property type="entry name" value="NADPH oxidase isoform 2"/>
    <property type="match status" value="1"/>
</dbReference>
<dbReference type="PANTHER" id="PTHR11972">
    <property type="entry name" value="NADPH OXIDASE"/>
    <property type="match status" value="1"/>
</dbReference>
<organism evidence="14 15">
    <name type="scientific">Naja naja</name>
    <name type="common">Indian cobra</name>
    <dbReference type="NCBI Taxonomy" id="35670"/>
    <lineage>
        <taxon>Eukaryota</taxon>
        <taxon>Metazoa</taxon>
        <taxon>Chordata</taxon>
        <taxon>Craniata</taxon>
        <taxon>Vertebrata</taxon>
        <taxon>Euteleostomi</taxon>
        <taxon>Lepidosauria</taxon>
        <taxon>Squamata</taxon>
        <taxon>Bifurcata</taxon>
        <taxon>Unidentata</taxon>
        <taxon>Episquamata</taxon>
        <taxon>Toxicofera</taxon>
        <taxon>Serpentes</taxon>
        <taxon>Colubroidea</taxon>
        <taxon>Elapidae</taxon>
        <taxon>Elapinae</taxon>
        <taxon>Naja</taxon>
    </lineage>
</organism>
<dbReference type="Pfam" id="PF08030">
    <property type="entry name" value="NAD_binding_6"/>
    <property type="match status" value="1"/>
</dbReference>
<feature type="transmembrane region" description="Helical" evidence="12">
    <location>
        <begin position="49"/>
        <end position="67"/>
    </location>
</feature>
<feature type="transmembrane region" description="Helical" evidence="12">
    <location>
        <begin position="20"/>
        <end position="37"/>
    </location>
</feature>
<dbReference type="CDD" id="cd06186">
    <property type="entry name" value="NOX_Duox_like_FAD_NADP"/>
    <property type="match status" value="1"/>
</dbReference>
<dbReference type="SUPFAM" id="SSF63380">
    <property type="entry name" value="Riboflavin synthase domain-like"/>
    <property type="match status" value="1"/>
</dbReference>
<keyword evidence="6 12" id="KW-1133">Transmembrane helix</keyword>
<comment type="subcellular location">
    <subcellularLocation>
        <location evidence="1">Cell membrane</location>
        <topology evidence="1">Multi-pass membrane protein</topology>
    </subcellularLocation>
</comment>
<evidence type="ECO:0000313" key="14">
    <source>
        <dbReference type="Ensembl" id="ENSNNAP00000000098.1"/>
    </source>
</evidence>
<evidence type="ECO:0000256" key="4">
    <source>
        <dbReference type="ARBA" id="ARBA00022692"/>
    </source>
</evidence>
<name>A0A8C6V7N9_NAJNA</name>
<dbReference type="InterPro" id="IPR017938">
    <property type="entry name" value="Riboflavin_synthase-like_b-brl"/>
</dbReference>
<dbReference type="GO" id="GO:0006952">
    <property type="term" value="P:defense response"/>
    <property type="evidence" value="ECO:0007669"/>
    <property type="project" value="TreeGrafter"/>
</dbReference>
<feature type="transmembrane region" description="Helical" evidence="12">
    <location>
        <begin position="109"/>
        <end position="131"/>
    </location>
</feature>
<keyword evidence="7" id="KW-0560">Oxidoreductase</keyword>
<keyword evidence="5" id="KW-0479">Metal-binding</keyword>
<dbReference type="PRINTS" id="PR00466">
    <property type="entry name" value="GP91PHOX"/>
</dbReference>
<dbReference type="Ensembl" id="ENSNNAT00000000108.1">
    <property type="protein sequence ID" value="ENSNNAP00000000098.1"/>
    <property type="gene ID" value="ENSNNAG00000000065.1"/>
</dbReference>
<dbReference type="OrthoDB" id="167398at2759"/>